<keyword evidence="2" id="KW-1185">Reference proteome</keyword>
<gene>
    <name evidence="1" type="ORF">CC86DRAFT_378608</name>
</gene>
<protein>
    <submittedName>
        <fullName evidence="1">Uncharacterized protein</fullName>
    </submittedName>
</protein>
<accession>A0A6A7AAH8</accession>
<name>A0A6A7AAH8_9PLEO</name>
<reference evidence="1" key="1">
    <citation type="journal article" date="2020" name="Stud. Mycol.">
        <title>101 Dothideomycetes genomes: a test case for predicting lifestyles and emergence of pathogens.</title>
        <authorList>
            <person name="Haridas S."/>
            <person name="Albert R."/>
            <person name="Binder M."/>
            <person name="Bloem J."/>
            <person name="Labutti K."/>
            <person name="Salamov A."/>
            <person name="Andreopoulos B."/>
            <person name="Baker S."/>
            <person name="Barry K."/>
            <person name="Bills G."/>
            <person name="Bluhm B."/>
            <person name="Cannon C."/>
            <person name="Castanera R."/>
            <person name="Culley D."/>
            <person name="Daum C."/>
            <person name="Ezra D."/>
            <person name="Gonzalez J."/>
            <person name="Henrissat B."/>
            <person name="Kuo A."/>
            <person name="Liang C."/>
            <person name="Lipzen A."/>
            <person name="Lutzoni F."/>
            <person name="Magnuson J."/>
            <person name="Mondo S."/>
            <person name="Nolan M."/>
            <person name="Ohm R."/>
            <person name="Pangilinan J."/>
            <person name="Park H.-J."/>
            <person name="Ramirez L."/>
            <person name="Alfaro M."/>
            <person name="Sun H."/>
            <person name="Tritt A."/>
            <person name="Yoshinaga Y."/>
            <person name="Zwiers L.-H."/>
            <person name="Turgeon B."/>
            <person name="Goodwin S."/>
            <person name="Spatafora J."/>
            <person name="Crous P."/>
            <person name="Grigoriev I."/>
        </authorList>
    </citation>
    <scope>NUCLEOTIDE SEQUENCE</scope>
    <source>
        <strain evidence="1">CBS 113818</strain>
    </source>
</reference>
<dbReference type="AlphaFoldDB" id="A0A6A7AAH8"/>
<dbReference type="Proteomes" id="UP000799424">
    <property type="component" value="Unassembled WGS sequence"/>
</dbReference>
<organism evidence="1 2">
    <name type="scientific">Ophiobolus disseminans</name>
    <dbReference type="NCBI Taxonomy" id="1469910"/>
    <lineage>
        <taxon>Eukaryota</taxon>
        <taxon>Fungi</taxon>
        <taxon>Dikarya</taxon>
        <taxon>Ascomycota</taxon>
        <taxon>Pezizomycotina</taxon>
        <taxon>Dothideomycetes</taxon>
        <taxon>Pleosporomycetidae</taxon>
        <taxon>Pleosporales</taxon>
        <taxon>Pleosporineae</taxon>
        <taxon>Phaeosphaeriaceae</taxon>
        <taxon>Ophiobolus</taxon>
    </lineage>
</organism>
<evidence type="ECO:0000313" key="1">
    <source>
        <dbReference type="EMBL" id="KAF2830292.1"/>
    </source>
</evidence>
<evidence type="ECO:0000313" key="2">
    <source>
        <dbReference type="Proteomes" id="UP000799424"/>
    </source>
</evidence>
<proteinExistence type="predicted"/>
<dbReference type="EMBL" id="MU006219">
    <property type="protein sequence ID" value="KAF2830292.1"/>
    <property type="molecule type" value="Genomic_DNA"/>
</dbReference>
<sequence>MATIDMHSLSQVAAILAQIYHVSLPQDWWAYVTLLDEIIDDQEAQASYKVLKSQLKQFSVVRLFHRMLEEELTVEGPRTLPASLAAEYPWTTTPNEVVEAYLTFALHRDHMIGRP</sequence>